<reference evidence="9" key="1">
    <citation type="submission" date="2025-08" db="UniProtKB">
        <authorList>
            <consortium name="RefSeq"/>
        </authorList>
    </citation>
    <scope>IDENTIFICATION</scope>
    <source>
        <strain evidence="9">11010-0011.00</strain>
        <tissue evidence="9">Whole body</tissue>
    </source>
</reference>
<gene>
    <name evidence="9" type="primary">LOC115622926</name>
</gene>
<dbReference type="PANTHER" id="PTHR21711:SF0">
    <property type="entry name" value="MITOCHONDRIAL INNER MEMBRANE PROTEASE ATP23 HOMOLOG"/>
    <property type="match status" value="1"/>
</dbReference>
<dbReference type="OrthoDB" id="285308at2759"/>
<dbReference type="GO" id="GO:0033615">
    <property type="term" value="P:mitochondrial proton-transporting ATP synthase complex assembly"/>
    <property type="evidence" value="ECO:0007669"/>
    <property type="project" value="TreeGrafter"/>
</dbReference>
<evidence type="ECO:0000256" key="5">
    <source>
        <dbReference type="ARBA" id="ARBA00023049"/>
    </source>
</evidence>
<dbReference type="AlphaFoldDB" id="A0A6J2T7K4"/>
<keyword evidence="5 6" id="KW-0482">Metalloprotease</keyword>
<dbReference type="GO" id="GO:0004222">
    <property type="term" value="F:metalloendopeptidase activity"/>
    <property type="evidence" value="ECO:0007669"/>
    <property type="project" value="InterPro"/>
</dbReference>
<feature type="compositionally biased region" description="Basic and acidic residues" evidence="7">
    <location>
        <begin position="59"/>
        <end position="84"/>
    </location>
</feature>
<name>A0A6J2T7K4_DROLE</name>
<sequence>MHREHCLAIVATLAKQLPVYYSTNPRITKIIIMGFLTKVAAKAAPTTETTQSPPAISVNEKKEAQTNAKEEELNGNGPKKEPKEWGYDLYPERRGEAFKPKWSRILLGLEGRESIDRYKCEENVYWCVKNGPLVKLMMGALRSSGCPIDLRRHISCEVCDPTVTGGYDPVLNQIVVCQNMARNRSMVHGVLTHEMIHMFDYCNNDLDFKNVDHLACTEIRAANLAHCSFLSAMFQGDASPFNIKEAHQNCVKSKALASVLAVRNVSRQDAIDAVERVFPKCYNDLEPIGRRIRRNSTDQQKAYMEGPMYGYDVY</sequence>
<keyword evidence="2 6" id="KW-0645">Protease</keyword>
<dbReference type="InterPro" id="IPR019165">
    <property type="entry name" value="Peptidase_M76_ATP23"/>
</dbReference>
<evidence type="ECO:0000256" key="7">
    <source>
        <dbReference type="SAM" id="MobiDB-lite"/>
    </source>
</evidence>
<accession>A0A6J2T7K4</accession>
<dbReference type="GO" id="GO:0005739">
    <property type="term" value="C:mitochondrion"/>
    <property type="evidence" value="ECO:0007669"/>
    <property type="project" value="GOC"/>
</dbReference>
<keyword evidence="8" id="KW-1185">Reference proteome</keyword>
<keyword evidence="3 6" id="KW-0479">Metal-binding</keyword>
<dbReference type="GeneID" id="115622926"/>
<dbReference type="EC" id="3.4.24.-" evidence="6"/>
<dbReference type="Pfam" id="PF09768">
    <property type="entry name" value="Peptidase_M76"/>
    <property type="match status" value="1"/>
</dbReference>
<dbReference type="GO" id="GO:0034982">
    <property type="term" value="P:mitochondrial protein processing"/>
    <property type="evidence" value="ECO:0007669"/>
    <property type="project" value="TreeGrafter"/>
</dbReference>
<dbReference type="PANTHER" id="PTHR21711">
    <property type="entry name" value="MITOCHONDRIAL INNER MEMBRANE PROTEASE"/>
    <property type="match status" value="1"/>
</dbReference>
<dbReference type="GO" id="GO:0046872">
    <property type="term" value="F:metal ion binding"/>
    <property type="evidence" value="ECO:0007669"/>
    <property type="project" value="UniProtKB-KW"/>
</dbReference>
<evidence type="ECO:0000256" key="1">
    <source>
        <dbReference type="ARBA" id="ARBA00009915"/>
    </source>
</evidence>
<evidence type="ECO:0000256" key="2">
    <source>
        <dbReference type="ARBA" id="ARBA00022670"/>
    </source>
</evidence>
<organism evidence="8 9">
    <name type="scientific">Drosophila lebanonensis</name>
    <name type="common">Fruit fly</name>
    <name type="synonym">Scaptodrosophila lebanonensis</name>
    <dbReference type="NCBI Taxonomy" id="7225"/>
    <lineage>
        <taxon>Eukaryota</taxon>
        <taxon>Metazoa</taxon>
        <taxon>Ecdysozoa</taxon>
        <taxon>Arthropoda</taxon>
        <taxon>Hexapoda</taxon>
        <taxon>Insecta</taxon>
        <taxon>Pterygota</taxon>
        <taxon>Neoptera</taxon>
        <taxon>Endopterygota</taxon>
        <taxon>Diptera</taxon>
        <taxon>Brachycera</taxon>
        <taxon>Muscomorpha</taxon>
        <taxon>Ephydroidea</taxon>
        <taxon>Drosophilidae</taxon>
        <taxon>Scaptodrosophila</taxon>
    </lineage>
</organism>
<evidence type="ECO:0000256" key="4">
    <source>
        <dbReference type="ARBA" id="ARBA00022801"/>
    </source>
</evidence>
<evidence type="ECO:0000313" key="9">
    <source>
        <dbReference type="RefSeq" id="XP_030372911.1"/>
    </source>
</evidence>
<evidence type="ECO:0000256" key="3">
    <source>
        <dbReference type="ARBA" id="ARBA00022723"/>
    </source>
</evidence>
<proteinExistence type="inferred from homology"/>
<feature type="region of interest" description="Disordered" evidence="7">
    <location>
        <begin position="46"/>
        <end position="84"/>
    </location>
</feature>
<keyword evidence="4 6" id="KW-0378">Hydrolase</keyword>
<evidence type="ECO:0000256" key="6">
    <source>
        <dbReference type="RuleBase" id="RU364057"/>
    </source>
</evidence>
<dbReference type="RefSeq" id="XP_030372911.1">
    <property type="nucleotide sequence ID" value="XM_030517051.1"/>
</dbReference>
<evidence type="ECO:0000313" key="8">
    <source>
        <dbReference type="Proteomes" id="UP000504634"/>
    </source>
</evidence>
<protein>
    <recommendedName>
        <fullName evidence="6">Mitochondrial inner membrane protease ATP23</fullName>
        <ecNumber evidence="6">3.4.24.-</ecNumber>
    </recommendedName>
</protein>
<comment type="similarity">
    <text evidence="1 6">Belongs to the peptidase M76 family.</text>
</comment>
<dbReference type="Proteomes" id="UP000504634">
    <property type="component" value="Unplaced"/>
</dbReference>